<keyword evidence="2" id="KW-1185">Reference proteome</keyword>
<reference evidence="1 2" key="1">
    <citation type="submission" date="2020-04" db="EMBL/GenBank/DDBJ databases">
        <title>Advantages and limits of metagenomic assembly and binning of a giant virus.</title>
        <authorList>
            <person name="Schulz F."/>
            <person name="Andreani J."/>
            <person name="Francis R."/>
            <person name="Boudjemaa H."/>
            <person name="Bou Khalil J.Y."/>
            <person name="Lee J."/>
            <person name="La Scola B."/>
            <person name="Woyke T."/>
        </authorList>
    </citation>
    <scope>NUCLEOTIDE SEQUENCE [LARGE SCALE GENOMIC DNA]</scope>
    <source>
        <strain evidence="1 2">FV1/VV64</strain>
    </source>
</reference>
<evidence type="ECO:0000313" key="2">
    <source>
        <dbReference type="Proteomes" id="UP001162001"/>
    </source>
</evidence>
<dbReference type="Proteomes" id="UP001162001">
    <property type="component" value="Segment"/>
</dbReference>
<evidence type="ECO:0000313" key="1">
    <source>
        <dbReference type="EMBL" id="QKF94825.1"/>
    </source>
</evidence>
<proteinExistence type="predicted"/>
<protein>
    <submittedName>
        <fullName evidence="1">Glycosyl transferase family 2</fullName>
    </submittedName>
</protein>
<sequence length="270" mass="31971">MKTILFANARNEENILEWVVHHLNLGFDHIFLVDHRSDIPLKFVLRFIPFDKLTIYRMDGNIIKMNLMHAARAHAKKEGYDWMAYLDCDEFLILNQDADIKDFLAKYEQYDQVGINWLCFGTNNLDTFKGNIIENFTRCHNTLDLHIKTFLHLTKPNTDHYVIYNPHSFILNDLSNSVGVDFKPLNPDGPHFFENMAHFNDTPAYIAHYLYQSYDRYIARKINLPRDDTNTFREVIPKEELDKQYNVVENLGPLNKYNKINTEMIKKYSQ</sequence>
<keyword evidence="1" id="KW-0808">Transferase</keyword>
<dbReference type="GO" id="GO:0016740">
    <property type="term" value="F:transferase activity"/>
    <property type="evidence" value="ECO:0007669"/>
    <property type="project" value="UniProtKB-KW"/>
</dbReference>
<organism evidence="1 2">
    <name type="scientific">Fadolivirus FV1/VV64</name>
    <dbReference type="NCBI Taxonomy" id="3070911"/>
    <lineage>
        <taxon>Viruses</taxon>
        <taxon>Varidnaviria</taxon>
        <taxon>Bamfordvirae</taxon>
        <taxon>Nucleocytoviricota</taxon>
        <taxon>Megaviricetes</taxon>
        <taxon>Imitervirales</taxon>
        <taxon>Mimiviridae</taxon>
        <taxon>Klosneuvirinae</taxon>
        <taxon>Fadolivirus</taxon>
        <taxon>Fadolivirus algeromassiliense</taxon>
    </lineage>
</organism>
<gene>
    <name evidence="1" type="ORF">Fadolivirus_1_1367</name>
</gene>
<accession>A0A7D3QV87</accession>
<dbReference type="EMBL" id="MT418680">
    <property type="protein sequence ID" value="QKF94825.1"/>
    <property type="molecule type" value="Genomic_DNA"/>
</dbReference>
<dbReference type="InterPro" id="IPR029044">
    <property type="entry name" value="Nucleotide-diphossugar_trans"/>
</dbReference>
<dbReference type="Pfam" id="PF13704">
    <property type="entry name" value="Glyco_tranf_2_4"/>
    <property type="match status" value="1"/>
</dbReference>
<name>A0A7D3QV87_9VIRU</name>
<dbReference type="SUPFAM" id="SSF53448">
    <property type="entry name" value="Nucleotide-diphospho-sugar transferases"/>
    <property type="match status" value="1"/>
</dbReference>